<dbReference type="Gene3D" id="3.20.20.140">
    <property type="entry name" value="Metal-dependent hydrolases"/>
    <property type="match status" value="1"/>
</dbReference>
<dbReference type="GO" id="GO:0008448">
    <property type="term" value="F:N-acetylglucosamine-6-phosphate deacetylase activity"/>
    <property type="evidence" value="ECO:0007669"/>
    <property type="project" value="UniProtKB-EC"/>
</dbReference>
<feature type="binding site" evidence="12">
    <location>
        <position position="138"/>
    </location>
    <ligand>
        <name>Zn(2+)</name>
        <dbReference type="ChEBI" id="CHEBI:29105"/>
    </ligand>
</feature>
<comment type="pathway">
    <text evidence="8">Amino-sugar metabolism; N-acetylneuraminate degradation; D-fructose 6-phosphate from N-acetylneuraminate: step 4/5.</text>
</comment>
<sequence>MSHGTMGNLLIHNARVVAPDATIENGWVLLNEGIIVEVGSGEIDLTRTDTAMINAAGMWLIPGFIDVHVHGGAGSDFMSADADGLSTITKFHATHGTTSIVATSLTASREELTAILDRTHHYMSKAMPYAQVVGVHLEGPFVSEKWRGAQNPAFIAPPQLAWLEEWVSRYPDLIKLQTLAPETEGALDYIERLTQLGIVASCGHTDATYEEIIASADRGLRQATHTFNAMRSLHHREPGTVGAVLTDSRIRTEVIADGHHVHHAAIKLLVAAKGRNGVILITDAMEASGMPDGDYKIGELPVQMIDGVARLKDSGNLAGSTLTMIQAFRYMVNKVGVSVEDASQMASGNPANQLGIDAVTGSITSGKRGDLLLLDDTLTLHNVWIGGRPHSL</sequence>
<reference evidence="14" key="1">
    <citation type="submission" date="2023-03" db="EMBL/GenBank/DDBJ databases">
        <title>Andean soil-derived lignocellulolytic bacterial consortium as a source of novel taxa and putative plastic-active enzymes.</title>
        <authorList>
            <person name="Diaz-Garcia L."/>
            <person name="Chuvochina M."/>
            <person name="Feuerriegel G."/>
            <person name="Bunk B."/>
            <person name="Sproer C."/>
            <person name="Streit W.R."/>
            <person name="Rodriguez L.M."/>
            <person name="Overmann J."/>
            <person name="Jimenez D.J."/>
        </authorList>
    </citation>
    <scope>NUCLEOTIDE SEQUENCE</scope>
    <source>
        <strain evidence="14">MAG 2441</strain>
    </source>
</reference>
<proteinExistence type="inferred from homology"/>
<feature type="binding site" evidence="11">
    <location>
        <begin position="317"/>
        <end position="319"/>
    </location>
    <ligand>
        <name>substrate</name>
    </ligand>
</feature>
<keyword evidence="6 9" id="KW-0119">Carbohydrate metabolism</keyword>
<evidence type="ECO:0000256" key="10">
    <source>
        <dbReference type="PIRSR" id="PIRSR038994-1"/>
    </source>
</evidence>
<dbReference type="GO" id="GO:0006046">
    <property type="term" value="P:N-acetylglucosamine catabolic process"/>
    <property type="evidence" value="ECO:0007669"/>
    <property type="project" value="TreeGrafter"/>
</dbReference>
<dbReference type="EMBL" id="CP119317">
    <property type="protein sequence ID" value="WEK53497.1"/>
    <property type="molecule type" value="Genomic_DNA"/>
</dbReference>
<evidence type="ECO:0000313" key="15">
    <source>
        <dbReference type="Proteomes" id="UP001178662"/>
    </source>
</evidence>
<dbReference type="Proteomes" id="UP001178662">
    <property type="component" value="Chromosome"/>
</dbReference>
<dbReference type="EC" id="3.5.1.25" evidence="2"/>
<dbReference type="SUPFAM" id="SSF51338">
    <property type="entry name" value="Composite domain of metallo-dependent hydrolases"/>
    <property type="match status" value="1"/>
</dbReference>
<evidence type="ECO:0000256" key="3">
    <source>
        <dbReference type="ARBA" id="ARBA00018029"/>
    </source>
</evidence>
<dbReference type="CDD" id="cd00854">
    <property type="entry name" value="NagA"/>
    <property type="match status" value="1"/>
</dbReference>
<feature type="domain" description="Amidohydrolase-related" evidence="13">
    <location>
        <begin position="60"/>
        <end position="387"/>
    </location>
</feature>
<dbReference type="SUPFAM" id="SSF51556">
    <property type="entry name" value="Metallo-dependent hydrolases"/>
    <property type="match status" value="1"/>
</dbReference>
<dbReference type="GO" id="GO:0046872">
    <property type="term" value="F:metal ion binding"/>
    <property type="evidence" value="ECO:0007669"/>
    <property type="project" value="UniProtKB-KW"/>
</dbReference>
<evidence type="ECO:0000256" key="11">
    <source>
        <dbReference type="PIRSR" id="PIRSR038994-2"/>
    </source>
</evidence>
<gene>
    <name evidence="14" type="primary">nagA</name>
    <name evidence="14" type="ORF">P0Y55_13020</name>
</gene>
<keyword evidence="15" id="KW-1185">Reference proteome</keyword>
<evidence type="ECO:0000256" key="8">
    <source>
        <dbReference type="ARBA" id="ARBA00060590"/>
    </source>
</evidence>
<feature type="binding site" evidence="11">
    <location>
        <position position="260"/>
    </location>
    <ligand>
        <name>substrate</name>
    </ligand>
</feature>
<evidence type="ECO:0000256" key="4">
    <source>
        <dbReference type="ARBA" id="ARBA00022723"/>
    </source>
</evidence>
<evidence type="ECO:0000256" key="5">
    <source>
        <dbReference type="ARBA" id="ARBA00022801"/>
    </source>
</evidence>
<evidence type="ECO:0000256" key="1">
    <source>
        <dbReference type="ARBA" id="ARBA00010716"/>
    </source>
</evidence>
<keyword evidence="5 9" id="KW-0378">Hydrolase</keyword>
<dbReference type="InterPro" id="IPR006680">
    <property type="entry name" value="Amidohydro-rel"/>
</dbReference>
<dbReference type="NCBIfam" id="TIGR00221">
    <property type="entry name" value="nagA"/>
    <property type="match status" value="1"/>
</dbReference>
<feature type="binding site" evidence="11">
    <location>
        <position position="149"/>
    </location>
    <ligand>
        <name>substrate</name>
    </ligand>
</feature>
<feature type="binding site" evidence="11">
    <location>
        <position position="236"/>
    </location>
    <ligand>
        <name>substrate</name>
    </ligand>
</feature>
<evidence type="ECO:0000256" key="6">
    <source>
        <dbReference type="ARBA" id="ARBA00023277"/>
    </source>
</evidence>
<evidence type="ECO:0000256" key="9">
    <source>
        <dbReference type="PIRNR" id="PIRNR038994"/>
    </source>
</evidence>
<dbReference type="PANTHER" id="PTHR11113:SF14">
    <property type="entry name" value="N-ACETYLGLUCOSAMINE-6-PHOSPHATE DEACETYLASE"/>
    <property type="match status" value="1"/>
</dbReference>
<dbReference type="InterPro" id="IPR003764">
    <property type="entry name" value="GlcNAc_6-P_deAcase"/>
</dbReference>
<evidence type="ECO:0000256" key="12">
    <source>
        <dbReference type="PIRSR" id="PIRSR038994-3"/>
    </source>
</evidence>
<organism evidence="14 15">
    <name type="scientific">Candidatus Cohnella colombiensis</name>
    <dbReference type="NCBI Taxonomy" id="3121368"/>
    <lineage>
        <taxon>Bacteria</taxon>
        <taxon>Bacillati</taxon>
        <taxon>Bacillota</taxon>
        <taxon>Bacilli</taxon>
        <taxon>Bacillales</taxon>
        <taxon>Paenibacillaceae</taxon>
        <taxon>Cohnella</taxon>
    </lineage>
</organism>
<dbReference type="Gene3D" id="2.30.40.10">
    <property type="entry name" value="Urease, subunit C, domain 1"/>
    <property type="match status" value="1"/>
</dbReference>
<comment type="similarity">
    <text evidence="1 9">Belongs to the metallo-dependent hydrolases superfamily. NagA family.</text>
</comment>
<protein>
    <recommendedName>
        <fullName evidence="3">N-acetylglucosamine-6-phosphate deacetylase</fullName>
        <ecNumber evidence="2">3.5.1.25</ecNumber>
    </recommendedName>
</protein>
<dbReference type="InterPro" id="IPR032466">
    <property type="entry name" value="Metal_Hydrolase"/>
</dbReference>
<dbReference type="Pfam" id="PF01979">
    <property type="entry name" value="Amidohydro_1"/>
    <property type="match status" value="1"/>
</dbReference>
<feature type="binding site" evidence="12">
    <location>
        <position position="225"/>
    </location>
    <ligand>
        <name>Zn(2+)</name>
        <dbReference type="ChEBI" id="CHEBI:29105"/>
    </ligand>
</feature>
<name>A0AA95JC37_9BACL</name>
<dbReference type="PIRSF" id="PIRSF038994">
    <property type="entry name" value="NagA"/>
    <property type="match status" value="1"/>
</dbReference>
<dbReference type="PANTHER" id="PTHR11113">
    <property type="entry name" value="N-ACETYLGLUCOSAMINE-6-PHOSPHATE DEACETYLASE"/>
    <property type="match status" value="1"/>
</dbReference>
<evidence type="ECO:0000259" key="13">
    <source>
        <dbReference type="Pfam" id="PF01979"/>
    </source>
</evidence>
<comment type="catalytic activity">
    <reaction evidence="7">
        <text>N-acetyl-D-glucosamine 6-phosphate + H2O = D-glucosamine 6-phosphate + acetate</text>
        <dbReference type="Rhea" id="RHEA:22936"/>
        <dbReference type="ChEBI" id="CHEBI:15377"/>
        <dbReference type="ChEBI" id="CHEBI:30089"/>
        <dbReference type="ChEBI" id="CHEBI:57513"/>
        <dbReference type="ChEBI" id="CHEBI:58725"/>
        <dbReference type="EC" id="3.5.1.25"/>
    </reaction>
</comment>
<feature type="binding site" evidence="11">
    <location>
        <begin position="228"/>
        <end position="229"/>
    </location>
    <ligand>
        <name>substrate</name>
    </ligand>
</feature>
<dbReference type="AlphaFoldDB" id="A0AA95JC37"/>
<keyword evidence="4 12" id="KW-0479">Metal-binding</keyword>
<evidence type="ECO:0000256" key="2">
    <source>
        <dbReference type="ARBA" id="ARBA00011899"/>
    </source>
</evidence>
<accession>A0AA95JC37</accession>
<dbReference type="InterPro" id="IPR011059">
    <property type="entry name" value="Metal-dep_hydrolase_composite"/>
</dbReference>
<dbReference type="FunFam" id="3.20.20.140:FF:000004">
    <property type="entry name" value="N-acetylglucosamine-6-phosphate deacetylase"/>
    <property type="match status" value="1"/>
</dbReference>
<evidence type="ECO:0000256" key="7">
    <source>
        <dbReference type="ARBA" id="ARBA00047647"/>
    </source>
</evidence>
<feature type="binding site" evidence="12">
    <location>
        <position position="204"/>
    </location>
    <ligand>
        <name>Zn(2+)</name>
        <dbReference type="ChEBI" id="CHEBI:29105"/>
    </ligand>
</feature>
<evidence type="ECO:0000313" key="14">
    <source>
        <dbReference type="EMBL" id="WEK53497.1"/>
    </source>
</evidence>
<feature type="active site" description="Proton donor/acceptor" evidence="10">
    <location>
        <position position="283"/>
    </location>
</feature>
<comment type="cofactor">
    <cofactor evidence="12">
        <name>a divalent metal cation</name>
        <dbReference type="ChEBI" id="CHEBI:60240"/>
    </cofactor>
    <text evidence="12">Binds 1 divalent metal cation per subunit.</text>
</comment>